<dbReference type="EMBL" id="AGSI01000024">
    <property type="protein sequence ID" value="EIE18351.1"/>
    <property type="molecule type" value="Genomic_DNA"/>
</dbReference>
<evidence type="ECO:0000313" key="2">
    <source>
        <dbReference type="EMBL" id="EIE18351.1"/>
    </source>
</evidence>
<sequence length="139" mass="15095">MSIAGHQLSPAAHSAKRQPADQHFAAFPDGLGDDDADEENIAYLKQLSREVTALEMLKHELLERNARLERWHLDHPNGVPPIPATTSQAPQGAEEQSATTDKPSCSGEAPTQPESPLLDSADLRRSPRNTQSPSCGLLR</sequence>
<reference evidence="2 3" key="1">
    <citation type="journal article" date="2012" name="Genome Biol.">
        <title>The genome of the polar eukaryotic microalga coccomyxa subellipsoidea reveals traits of cold adaptation.</title>
        <authorList>
            <person name="Blanc G."/>
            <person name="Agarkova I."/>
            <person name="Grimwood J."/>
            <person name="Kuo A."/>
            <person name="Brueggeman A."/>
            <person name="Dunigan D."/>
            <person name="Gurnon J."/>
            <person name="Ladunga I."/>
            <person name="Lindquist E."/>
            <person name="Lucas S."/>
            <person name="Pangilinan J."/>
            <person name="Proschold T."/>
            <person name="Salamov A."/>
            <person name="Schmutz J."/>
            <person name="Weeks D."/>
            <person name="Yamada T."/>
            <person name="Claverie J.M."/>
            <person name="Grigoriev I."/>
            <person name="Van Etten J."/>
            <person name="Lomsadze A."/>
            <person name="Borodovsky M."/>
        </authorList>
    </citation>
    <scope>NUCLEOTIDE SEQUENCE [LARGE SCALE GENOMIC DNA]</scope>
    <source>
        <strain evidence="2 3">C-169</strain>
    </source>
</reference>
<organism evidence="2 3">
    <name type="scientific">Coccomyxa subellipsoidea (strain C-169)</name>
    <name type="common">Green microalga</name>
    <dbReference type="NCBI Taxonomy" id="574566"/>
    <lineage>
        <taxon>Eukaryota</taxon>
        <taxon>Viridiplantae</taxon>
        <taxon>Chlorophyta</taxon>
        <taxon>core chlorophytes</taxon>
        <taxon>Trebouxiophyceae</taxon>
        <taxon>Trebouxiophyceae incertae sedis</taxon>
        <taxon>Coccomyxaceae</taxon>
        <taxon>Coccomyxa</taxon>
        <taxon>Coccomyxa subellipsoidea</taxon>
    </lineage>
</organism>
<proteinExistence type="predicted"/>
<comment type="caution">
    <text evidence="2">The sequence shown here is derived from an EMBL/GenBank/DDBJ whole genome shotgun (WGS) entry which is preliminary data.</text>
</comment>
<dbReference type="KEGG" id="csl:COCSUDRAFT_60318"/>
<keyword evidence="3" id="KW-1185">Reference proteome</keyword>
<feature type="compositionally biased region" description="Polar residues" evidence="1">
    <location>
        <begin position="128"/>
        <end position="139"/>
    </location>
</feature>
<name>I0YIY2_COCSC</name>
<dbReference type="RefSeq" id="XP_005642895.1">
    <property type="nucleotide sequence ID" value="XM_005642838.1"/>
</dbReference>
<protein>
    <submittedName>
        <fullName evidence="2">Uncharacterized protein</fullName>
    </submittedName>
</protein>
<dbReference type="OrthoDB" id="10576993at2759"/>
<accession>I0YIY2</accession>
<feature type="region of interest" description="Disordered" evidence="1">
    <location>
        <begin position="1"/>
        <end position="36"/>
    </location>
</feature>
<evidence type="ECO:0000313" key="3">
    <source>
        <dbReference type="Proteomes" id="UP000007264"/>
    </source>
</evidence>
<evidence type="ECO:0000256" key="1">
    <source>
        <dbReference type="SAM" id="MobiDB-lite"/>
    </source>
</evidence>
<gene>
    <name evidence="2" type="ORF">COCSUDRAFT_60318</name>
</gene>
<dbReference type="AlphaFoldDB" id="I0YIY2"/>
<dbReference type="Proteomes" id="UP000007264">
    <property type="component" value="Unassembled WGS sequence"/>
</dbReference>
<feature type="compositionally biased region" description="Polar residues" evidence="1">
    <location>
        <begin position="84"/>
        <end position="103"/>
    </location>
</feature>
<dbReference type="GeneID" id="17036376"/>
<feature type="region of interest" description="Disordered" evidence="1">
    <location>
        <begin position="72"/>
        <end position="139"/>
    </location>
</feature>